<dbReference type="PANTHER" id="PTHR11753">
    <property type="entry name" value="ADAPTOR COMPLEXES SMALL SUBUNIT FAMILY"/>
    <property type="match status" value="1"/>
</dbReference>
<dbReference type="InterPro" id="IPR027156">
    <property type="entry name" value="APS2"/>
</dbReference>
<dbReference type="AlphaFoldDB" id="A0A058Z651"/>
<dbReference type="InterPro" id="IPR011012">
    <property type="entry name" value="Longin-like_dom_sf"/>
</dbReference>
<evidence type="ECO:0000256" key="1">
    <source>
        <dbReference type="ARBA" id="ARBA00004236"/>
    </source>
</evidence>
<proteinExistence type="inferred from homology"/>
<evidence type="ECO:0000256" key="5">
    <source>
        <dbReference type="ARBA" id="ARBA00022475"/>
    </source>
</evidence>
<dbReference type="CDD" id="cd14833">
    <property type="entry name" value="AP2_sigma"/>
    <property type="match status" value="1"/>
</dbReference>
<name>A0A058Z651_FONAL</name>
<dbReference type="FunFam" id="3.30.450.60:FF:000010">
    <property type="entry name" value="AP complex subunit sigma"/>
    <property type="match status" value="1"/>
</dbReference>
<dbReference type="GO" id="GO:0035615">
    <property type="term" value="F:clathrin adaptor activity"/>
    <property type="evidence" value="ECO:0007669"/>
    <property type="project" value="InterPro"/>
</dbReference>
<dbReference type="RefSeq" id="XP_009496156.1">
    <property type="nucleotide sequence ID" value="XM_009497881.1"/>
</dbReference>
<dbReference type="Pfam" id="PF01217">
    <property type="entry name" value="Clat_adaptor_s"/>
    <property type="match status" value="1"/>
</dbReference>
<evidence type="ECO:0000256" key="6">
    <source>
        <dbReference type="ARBA" id="ARBA00022583"/>
    </source>
</evidence>
<comment type="similarity">
    <text evidence="3 10">Belongs to the adaptor complexes small subunit family.</text>
</comment>
<evidence type="ECO:0000313" key="12">
    <source>
        <dbReference type="EMBL" id="KCV69591.1"/>
    </source>
</evidence>
<dbReference type="OMA" id="QSNFVEY"/>
<keyword evidence="8 10" id="KW-0472">Membrane</keyword>
<reference evidence="12" key="1">
    <citation type="submission" date="2013-04" db="EMBL/GenBank/DDBJ databases">
        <title>The Genome Sequence of Fonticula alba ATCC 38817.</title>
        <authorList>
            <consortium name="The Broad Institute Genomics Platform"/>
            <person name="Russ C."/>
            <person name="Cuomo C."/>
            <person name="Burger G."/>
            <person name="Gray M.W."/>
            <person name="Holland P.W.H."/>
            <person name="King N."/>
            <person name="Lang F.B.F."/>
            <person name="Roger A.J."/>
            <person name="Ruiz-Trillo I."/>
            <person name="Brown M."/>
            <person name="Walker B."/>
            <person name="Young S."/>
            <person name="Zeng Q."/>
            <person name="Gargeya S."/>
            <person name="Fitzgerald M."/>
            <person name="Haas B."/>
            <person name="Abouelleil A."/>
            <person name="Allen A.W."/>
            <person name="Alvarado L."/>
            <person name="Arachchi H.M."/>
            <person name="Berlin A.M."/>
            <person name="Chapman S.B."/>
            <person name="Gainer-Dewar J."/>
            <person name="Goldberg J."/>
            <person name="Griggs A."/>
            <person name="Gujja S."/>
            <person name="Hansen M."/>
            <person name="Howarth C."/>
            <person name="Imamovic A."/>
            <person name="Ireland A."/>
            <person name="Larimer J."/>
            <person name="McCowan C."/>
            <person name="Murphy C."/>
            <person name="Pearson M."/>
            <person name="Poon T.W."/>
            <person name="Priest M."/>
            <person name="Roberts A."/>
            <person name="Saif S."/>
            <person name="Shea T."/>
            <person name="Sisk P."/>
            <person name="Sykes S."/>
            <person name="Wortman J."/>
            <person name="Nusbaum C."/>
            <person name="Birren B."/>
        </authorList>
    </citation>
    <scope>NUCLEOTIDE SEQUENCE [LARGE SCALE GENOMIC DNA]</scope>
    <source>
        <strain evidence="12">ATCC 38817</strain>
    </source>
</reference>
<keyword evidence="6" id="KW-0254">Endocytosis</keyword>
<gene>
    <name evidence="12" type="ORF">H696_04011</name>
</gene>
<dbReference type="Proteomes" id="UP000030693">
    <property type="component" value="Unassembled WGS sequence"/>
</dbReference>
<keyword evidence="7 10" id="KW-0653">Protein transport</keyword>
<dbReference type="GO" id="GO:0030122">
    <property type="term" value="C:AP-2 adaptor complex"/>
    <property type="evidence" value="ECO:0007669"/>
    <property type="project" value="InterPro"/>
</dbReference>
<evidence type="ECO:0000259" key="11">
    <source>
        <dbReference type="Pfam" id="PF01217"/>
    </source>
</evidence>
<keyword evidence="5" id="KW-1003">Cell membrane</keyword>
<dbReference type="GO" id="GO:0072583">
    <property type="term" value="P:clathrin-dependent endocytosis"/>
    <property type="evidence" value="ECO:0007669"/>
    <property type="project" value="InterPro"/>
</dbReference>
<dbReference type="EMBL" id="KB932206">
    <property type="protein sequence ID" value="KCV69591.1"/>
    <property type="molecule type" value="Genomic_DNA"/>
</dbReference>
<feature type="domain" description="AP complex mu/sigma subunit" evidence="11">
    <location>
        <begin position="1"/>
        <end position="142"/>
    </location>
</feature>
<dbReference type="Gene3D" id="3.30.450.60">
    <property type="match status" value="1"/>
</dbReference>
<organism evidence="12">
    <name type="scientific">Fonticula alba</name>
    <name type="common">Slime mold</name>
    <dbReference type="NCBI Taxonomy" id="691883"/>
    <lineage>
        <taxon>Eukaryota</taxon>
        <taxon>Rotosphaerida</taxon>
        <taxon>Fonticulaceae</taxon>
        <taxon>Fonticula</taxon>
    </lineage>
</organism>
<evidence type="ECO:0000256" key="4">
    <source>
        <dbReference type="ARBA" id="ARBA00022448"/>
    </source>
</evidence>
<keyword evidence="4 10" id="KW-0813">Transport</keyword>
<comment type="subcellular location">
    <subcellularLocation>
        <location evidence="1">Cell membrane</location>
    </subcellularLocation>
    <subcellularLocation>
        <location evidence="2">Membrane</location>
        <location evidence="2">Coated pit</location>
        <topology evidence="2">Peripheral membrane protein</topology>
        <orientation evidence="2">Cytoplasmic side</orientation>
    </subcellularLocation>
</comment>
<dbReference type="GO" id="GO:0006886">
    <property type="term" value="P:intracellular protein transport"/>
    <property type="evidence" value="ECO:0007669"/>
    <property type="project" value="UniProtKB-UniRule"/>
</dbReference>
<evidence type="ECO:0000256" key="2">
    <source>
        <dbReference type="ARBA" id="ARBA00004277"/>
    </source>
</evidence>
<dbReference type="GeneID" id="20528736"/>
<keyword evidence="13" id="KW-1185">Reference proteome</keyword>
<dbReference type="OrthoDB" id="371463at2759"/>
<sequence>MIHFLLVQNRQGKTRLAKWYVPFDDAEKIKLKNDVHRVVAARDNKYQSNFVEFRTHKLVYKRYAGLFFCLCVDSEDNVLAYLEAIHLFVETLDQYFQNVSELDLIFFFHKVYHILDELILNGELYETQKQLILTRFRHLETLE</sequence>
<evidence type="ECO:0000256" key="10">
    <source>
        <dbReference type="PIRNR" id="PIRNR015588"/>
    </source>
</evidence>
<evidence type="ECO:0000256" key="7">
    <source>
        <dbReference type="ARBA" id="ARBA00022927"/>
    </source>
</evidence>
<dbReference type="eggNOG" id="KOG0935">
    <property type="taxonomic scope" value="Eukaryota"/>
</dbReference>
<dbReference type="SUPFAM" id="SSF64356">
    <property type="entry name" value="SNARE-like"/>
    <property type="match status" value="1"/>
</dbReference>
<evidence type="ECO:0000256" key="8">
    <source>
        <dbReference type="ARBA" id="ARBA00023136"/>
    </source>
</evidence>
<dbReference type="STRING" id="691883.A0A058Z651"/>
<dbReference type="PIRSF" id="PIRSF015588">
    <property type="entry name" value="AP_complex_sigma"/>
    <property type="match status" value="1"/>
</dbReference>
<protein>
    <recommendedName>
        <fullName evidence="10">AP complex subunit sigma</fullName>
    </recommendedName>
</protein>
<dbReference type="InterPro" id="IPR022775">
    <property type="entry name" value="AP_mu_sigma_su"/>
</dbReference>
<accession>A0A058Z651</accession>
<keyword evidence="9" id="KW-0168">Coated pit</keyword>
<dbReference type="InterPro" id="IPR016635">
    <property type="entry name" value="AP_complex_ssu"/>
</dbReference>
<evidence type="ECO:0000256" key="9">
    <source>
        <dbReference type="ARBA" id="ARBA00023176"/>
    </source>
</evidence>
<evidence type="ECO:0000256" key="3">
    <source>
        <dbReference type="ARBA" id="ARBA00006972"/>
    </source>
</evidence>
<evidence type="ECO:0000313" key="13">
    <source>
        <dbReference type="Proteomes" id="UP000030693"/>
    </source>
</evidence>